<feature type="signal peptide" evidence="1">
    <location>
        <begin position="1"/>
        <end position="23"/>
    </location>
</feature>
<dbReference type="RefSeq" id="WP_174137893.1">
    <property type="nucleotide sequence ID" value="NZ_JABUFE010000005.1"/>
</dbReference>
<proteinExistence type="predicted"/>
<organism evidence="2 3">
    <name type="scientific">Parasulfitobacter algicola</name>
    <dbReference type="NCBI Taxonomy" id="2614809"/>
    <lineage>
        <taxon>Bacteria</taxon>
        <taxon>Pseudomonadati</taxon>
        <taxon>Pseudomonadota</taxon>
        <taxon>Alphaproteobacteria</taxon>
        <taxon>Rhodobacterales</taxon>
        <taxon>Roseobacteraceae</taxon>
        <taxon>Parasulfitobacter</taxon>
    </lineage>
</organism>
<reference evidence="2 3" key="1">
    <citation type="submission" date="2020-06" db="EMBL/GenBank/DDBJ databases">
        <title>Sulfitobacter algicola sp. nov., isolated from green algae.</title>
        <authorList>
            <person name="Wang C."/>
        </authorList>
    </citation>
    <scope>NUCLEOTIDE SEQUENCE [LARGE SCALE GENOMIC DNA]</scope>
    <source>
        <strain evidence="2 3">1151</strain>
    </source>
</reference>
<keyword evidence="1" id="KW-0732">Signal</keyword>
<feature type="chain" id="PRO_5045225145" evidence="1">
    <location>
        <begin position="24"/>
        <end position="88"/>
    </location>
</feature>
<evidence type="ECO:0000313" key="3">
    <source>
        <dbReference type="Proteomes" id="UP000777935"/>
    </source>
</evidence>
<name>A0ABX2IXH0_9RHOB</name>
<evidence type="ECO:0000313" key="2">
    <source>
        <dbReference type="EMBL" id="NSX55146.1"/>
    </source>
</evidence>
<protein>
    <submittedName>
        <fullName evidence="2">Uncharacterized protein</fullName>
    </submittedName>
</protein>
<dbReference type="EMBL" id="JABUFE010000005">
    <property type="protein sequence ID" value="NSX55146.1"/>
    <property type="molecule type" value="Genomic_DNA"/>
</dbReference>
<sequence length="88" mass="9209">MRIKSILGAAAIVTGFAATSAFAECTQADIQAKAMELNTKIQEMAASDPAKMSAFATKAQEAGAKMATASNQQEVCDFYDQLLAEANS</sequence>
<dbReference type="Proteomes" id="UP000777935">
    <property type="component" value="Unassembled WGS sequence"/>
</dbReference>
<gene>
    <name evidence="2" type="ORF">HRQ87_10060</name>
</gene>
<accession>A0ABX2IXH0</accession>
<evidence type="ECO:0000256" key="1">
    <source>
        <dbReference type="SAM" id="SignalP"/>
    </source>
</evidence>
<comment type="caution">
    <text evidence="2">The sequence shown here is derived from an EMBL/GenBank/DDBJ whole genome shotgun (WGS) entry which is preliminary data.</text>
</comment>
<keyword evidence="3" id="KW-1185">Reference proteome</keyword>